<reference evidence="1" key="2">
    <citation type="journal article" date="2015" name="Data Brief">
        <title>Shoot transcriptome of the giant reed, Arundo donax.</title>
        <authorList>
            <person name="Barrero R.A."/>
            <person name="Guerrero F.D."/>
            <person name="Moolhuijzen P."/>
            <person name="Goolsby J.A."/>
            <person name="Tidwell J."/>
            <person name="Bellgard S.E."/>
            <person name="Bellgard M.I."/>
        </authorList>
    </citation>
    <scope>NUCLEOTIDE SEQUENCE</scope>
    <source>
        <tissue evidence="1">Shoot tissue taken approximately 20 cm above the soil surface</tissue>
    </source>
</reference>
<organism evidence="1">
    <name type="scientific">Arundo donax</name>
    <name type="common">Giant reed</name>
    <name type="synonym">Donax arundinaceus</name>
    <dbReference type="NCBI Taxonomy" id="35708"/>
    <lineage>
        <taxon>Eukaryota</taxon>
        <taxon>Viridiplantae</taxon>
        <taxon>Streptophyta</taxon>
        <taxon>Embryophyta</taxon>
        <taxon>Tracheophyta</taxon>
        <taxon>Spermatophyta</taxon>
        <taxon>Magnoliopsida</taxon>
        <taxon>Liliopsida</taxon>
        <taxon>Poales</taxon>
        <taxon>Poaceae</taxon>
        <taxon>PACMAD clade</taxon>
        <taxon>Arundinoideae</taxon>
        <taxon>Arundineae</taxon>
        <taxon>Arundo</taxon>
    </lineage>
</organism>
<evidence type="ECO:0000313" key="1">
    <source>
        <dbReference type="EMBL" id="JAD42349.1"/>
    </source>
</evidence>
<dbReference type="AlphaFoldDB" id="A0A0A8ZSE5"/>
<accession>A0A0A8ZSE5</accession>
<proteinExistence type="predicted"/>
<reference evidence="1" key="1">
    <citation type="submission" date="2014-09" db="EMBL/GenBank/DDBJ databases">
        <authorList>
            <person name="Magalhaes I.L.F."/>
            <person name="Oliveira U."/>
            <person name="Santos F.R."/>
            <person name="Vidigal T.H.D.A."/>
            <person name="Brescovit A.D."/>
            <person name="Santos A.J."/>
        </authorList>
    </citation>
    <scope>NUCLEOTIDE SEQUENCE</scope>
    <source>
        <tissue evidence="1">Shoot tissue taken approximately 20 cm above the soil surface</tissue>
    </source>
</reference>
<dbReference type="EMBL" id="GBRH01255546">
    <property type="protein sequence ID" value="JAD42349.1"/>
    <property type="molecule type" value="Transcribed_RNA"/>
</dbReference>
<sequence length="19" mass="2166">MYIYGVCCNSLGYICNLVH</sequence>
<protein>
    <submittedName>
        <fullName evidence="1">Uncharacterized protein</fullName>
    </submittedName>
</protein>
<name>A0A0A8ZSE5_ARUDO</name>